<dbReference type="EMBL" id="JAVKGT010000044">
    <property type="protein sequence ID" value="MDR5712959.1"/>
    <property type="molecule type" value="Genomic_DNA"/>
</dbReference>
<dbReference type="NCBIfam" id="TIGR00616">
    <property type="entry name" value="rect"/>
    <property type="match status" value="1"/>
</dbReference>
<reference evidence="3" key="1">
    <citation type="submission" date="2023-07" db="EMBL/GenBank/DDBJ databases">
        <title>Description of three actinobacteria isolated from air of manufacturing shop in a pharmaceutical factory.</title>
        <authorList>
            <person name="Zhang D.-F."/>
        </authorList>
    </citation>
    <scope>NUCLEOTIDE SEQUENCE [LARGE SCALE GENOMIC DNA]</scope>
    <source>
        <strain evidence="3">CCTCC AB 207010</strain>
    </source>
</reference>
<feature type="compositionally biased region" description="Basic and acidic residues" evidence="1">
    <location>
        <begin position="270"/>
        <end position="279"/>
    </location>
</feature>
<name>A0ABU1FWA0_9MICC</name>
<dbReference type="Proteomes" id="UP001260872">
    <property type="component" value="Unassembled WGS sequence"/>
</dbReference>
<gene>
    <name evidence="2" type="ORF">RH857_12595</name>
</gene>
<dbReference type="RefSeq" id="WP_310538327.1">
    <property type="nucleotide sequence ID" value="NZ_BAAAOC010000012.1"/>
</dbReference>
<accession>A0ABU1FWA0</accession>
<dbReference type="Pfam" id="PF03837">
    <property type="entry name" value="RecT"/>
    <property type="match status" value="1"/>
</dbReference>
<dbReference type="InterPro" id="IPR018330">
    <property type="entry name" value="RecT_fam"/>
</dbReference>
<dbReference type="InterPro" id="IPR004590">
    <property type="entry name" value="ssDNA_annealing_RecT"/>
</dbReference>
<proteinExistence type="predicted"/>
<evidence type="ECO:0000313" key="2">
    <source>
        <dbReference type="EMBL" id="MDR5712959.1"/>
    </source>
</evidence>
<comment type="caution">
    <text evidence="2">The sequence shown here is derived from an EMBL/GenBank/DDBJ whole genome shotgun (WGS) entry which is preliminary data.</text>
</comment>
<feature type="region of interest" description="Disordered" evidence="1">
    <location>
        <begin position="270"/>
        <end position="316"/>
    </location>
</feature>
<sequence>MANGLKQRVQANAGNQVAQRQAPPQGLEQTIRSMEAQFALAMPKGVEAAQLVRDAITVLRQNPKLAQCDQTSFLGALMTCAQLGLRPGVGPLGQAYILPMWNAKDRRFDATFILGYKGMLDLANRAQDMDMVIAREVYEGDQFDIDYGTNMLSHKPAFRDRGEVWAYYAIFYRKGATIPTFEFMTREDAERHRDKFAMAKKKDGTIVGPWVDHFDSMAKKTCVRKLFTWMPKNTDIQNAMVADETIRLDATPGADLAHAAQRIEQADPRALEAATERVGQDMPAYNPETGEVADGPADDGLNPPEGWGAEQQGETA</sequence>
<protein>
    <submittedName>
        <fullName evidence="2">Recombinase RecT</fullName>
    </submittedName>
</protein>
<evidence type="ECO:0000256" key="1">
    <source>
        <dbReference type="SAM" id="MobiDB-lite"/>
    </source>
</evidence>
<keyword evidence="3" id="KW-1185">Reference proteome</keyword>
<organism evidence="2 3">
    <name type="scientific">Nesterenkonia flava</name>
    <dbReference type="NCBI Taxonomy" id="469799"/>
    <lineage>
        <taxon>Bacteria</taxon>
        <taxon>Bacillati</taxon>
        <taxon>Actinomycetota</taxon>
        <taxon>Actinomycetes</taxon>
        <taxon>Micrococcales</taxon>
        <taxon>Micrococcaceae</taxon>
        <taxon>Nesterenkonia</taxon>
    </lineage>
</organism>
<evidence type="ECO:0000313" key="3">
    <source>
        <dbReference type="Proteomes" id="UP001260872"/>
    </source>
</evidence>